<evidence type="ECO:0000259" key="2">
    <source>
        <dbReference type="Pfam" id="PF07007"/>
    </source>
</evidence>
<feature type="chain" id="PRO_5012388022" evidence="1">
    <location>
        <begin position="18"/>
        <end position="118"/>
    </location>
</feature>
<reference evidence="4" key="1">
    <citation type="submission" date="2017-01" db="EMBL/GenBank/DDBJ databases">
        <authorList>
            <person name="Varghese N."/>
            <person name="Submissions S."/>
        </authorList>
    </citation>
    <scope>NUCLEOTIDE SEQUENCE [LARGE SCALE GENOMIC DNA]</scope>
    <source>
        <strain evidence="4">DSM 29430</strain>
    </source>
</reference>
<name>A0A1N7P075_9RHOB</name>
<gene>
    <name evidence="3" type="ORF">SAMN05421759_11195</name>
</gene>
<keyword evidence="4" id="KW-1185">Reference proteome</keyword>
<dbReference type="Gene3D" id="1.20.1270.180">
    <property type="match status" value="1"/>
</dbReference>
<organism evidence="3 4">
    <name type="scientific">Roseivivax lentus</name>
    <dbReference type="NCBI Taxonomy" id="633194"/>
    <lineage>
        <taxon>Bacteria</taxon>
        <taxon>Pseudomonadati</taxon>
        <taxon>Pseudomonadota</taxon>
        <taxon>Alphaproteobacteria</taxon>
        <taxon>Rhodobacterales</taxon>
        <taxon>Roseobacteraceae</taxon>
        <taxon>Roseivivax</taxon>
    </lineage>
</organism>
<keyword evidence="1" id="KW-0732">Signal</keyword>
<dbReference type="PANTHER" id="PTHR39176">
    <property type="entry name" value="PERIPLASMIC PROTEIN-RELATED"/>
    <property type="match status" value="1"/>
</dbReference>
<accession>A0A1N7P075</accession>
<dbReference type="Proteomes" id="UP000186684">
    <property type="component" value="Unassembled WGS sequence"/>
</dbReference>
<dbReference type="Pfam" id="PF07007">
    <property type="entry name" value="LprI"/>
    <property type="match status" value="1"/>
</dbReference>
<feature type="signal peptide" evidence="1">
    <location>
        <begin position="1"/>
        <end position="17"/>
    </location>
</feature>
<evidence type="ECO:0000313" key="4">
    <source>
        <dbReference type="Proteomes" id="UP000186684"/>
    </source>
</evidence>
<dbReference type="PANTHER" id="PTHR39176:SF1">
    <property type="entry name" value="PERIPLASMIC PROTEIN"/>
    <property type="match status" value="1"/>
</dbReference>
<dbReference type="STRING" id="633194.SAMN05421759_11195"/>
<evidence type="ECO:0000313" key="3">
    <source>
        <dbReference type="EMBL" id="SIT03992.1"/>
    </source>
</evidence>
<dbReference type="OrthoDB" id="7340239at2"/>
<dbReference type="InterPro" id="IPR009739">
    <property type="entry name" value="LprI-like_N"/>
</dbReference>
<feature type="domain" description="Lysozyme inhibitor LprI-like N-terminal" evidence="2">
    <location>
        <begin position="25"/>
        <end position="111"/>
    </location>
</feature>
<evidence type="ECO:0000256" key="1">
    <source>
        <dbReference type="SAM" id="SignalP"/>
    </source>
</evidence>
<sequence>MRHLICALAMLVPSVGAAQQFDCARDQTQMALNWCASQDWAVADAELNRLWRIVKPRADAAGWGQSLLTEQRAWLKTRDARCEAERDRYAGGSIAPLVYYSCMEEMTLRRNDDFRAMR</sequence>
<dbReference type="EMBL" id="FTOQ01000011">
    <property type="protein sequence ID" value="SIT03992.1"/>
    <property type="molecule type" value="Genomic_DNA"/>
</dbReference>
<dbReference type="AlphaFoldDB" id="A0A1N7P075"/>
<protein>
    <submittedName>
        <fullName evidence="3">Uncharacterized conserved protein YecT, DUF1311 family</fullName>
    </submittedName>
</protein>
<dbReference type="RefSeq" id="WP_083950650.1">
    <property type="nucleotide sequence ID" value="NZ_FTOQ01000011.1"/>
</dbReference>
<proteinExistence type="predicted"/>